<name>A0A1H0NC33_9ACTN</name>
<evidence type="ECO:0000313" key="2">
    <source>
        <dbReference type="EMBL" id="SDO90203.1"/>
    </source>
</evidence>
<feature type="transmembrane region" description="Helical" evidence="1">
    <location>
        <begin position="235"/>
        <end position="259"/>
    </location>
</feature>
<feature type="transmembrane region" description="Helical" evidence="1">
    <location>
        <begin position="315"/>
        <end position="337"/>
    </location>
</feature>
<accession>A0A1H0NC33</accession>
<dbReference type="OrthoDB" id="5179451at2"/>
<dbReference type="PROSITE" id="PS51257">
    <property type="entry name" value="PROKAR_LIPOPROTEIN"/>
    <property type="match status" value="1"/>
</dbReference>
<dbReference type="Proteomes" id="UP000199497">
    <property type="component" value="Unassembled WGS sequence"/>
</dbReference>
<dbReference type="STRING" id="405564.SAMN04487905_10177"/>
<dbReference type="AlphaFoldDB" id="A0A1H0NC33"/>
<organism evidence="2 3">
    <name type="scientific">Actinopolyspora xinjiangensis</name>
    <dbReference type="NCBI Taxonomy" id="405564"/>
    <lineage>
        <taxon>Bacteria</taxon>
        <taxon>Bacillati</taxon>
        <taxon>Actinomycetota</taxon>
        <taxon>Actinomycetes</taxon>
        <taxon>Actinopolysporales</taxon>
        <taxon>Actinopolysporaceae</taxon>
        <taxon>Actinopolyspora</taxon>
    </lineage>
</organism>
<keyword evidence="1" id="KW-0812">Transmembrane</keyword>
<evidence type="ECO:0000256" key="1">
    <source>
        <dbReference type="SAM" id="Phobius"/>
    </source>
</evidence>
<sequence>MALRRRPTMLSLAAMIGLACVVLAVLLADVLVQFKALRGGHELRERGAVVFTPYYGSNGPTAVSEREVTDLVNMIRAERAYTAVIKNVRVNNPQFAGGTPTVLFIGSELEETVPDLELCEPAPCAMRGAEVAQPAEPVEIAGHTFTTFERLSRSAAHFETHLGAVPLDERVVLNLPPESLPRLDRYEREEAMSRAVLLDVGDSELDSYLAGNAAGELYLVPHRVAVDQPKRLSGIMVMSTMYVAGLAAFLALVLLAFAVTARRTLHRERAVFAIRRTHGASGGHLAVRLAGFVGVVVLLPPLPPLVGLLLVGGPLASAAGWMAVLVVVIFLGLWGWTVKHQRGHELKGR</sequence>
<evidence type="ECO:0008006" key="4">
    <source>
        <dbReference type="Google" id="ProtNLM"/>
    </source>
</evidence>
<evidence type="ECO:0000313" key="3">
    <source>
        <dbReference type="Proteomes" id="UP000199497"/>
    </source>
</evidence>
<dbReference type="EMBL" id="FNJR01000001">
    <property type="protein sequence ID" value="SDO90203.1"/>
    <property type="molecule type" value="Genomic_DNA"/>
</dbReference>
<gene>
    <name evidence="2" type="ORF">SAMN04487905_10177</name>
</gene>
<keyword evidence="3" id="KW-1185">Reference proteome</keyword>
<feature type="transmembrane region" description="Helical" evidence="1">
    <location>
        <begin position="285"/>
        <end position="303"/>
    </location>
</feature>
<reference evidence="3" key="1">
    <citation type="submission" date="2016-10" db="EMBL/GenBank/DDBJ databases">
        <authorList>
            <person name="Varghese N."/>
            <person name="Submissions S."/>
        </authorList>
    </citation>
    <scope>NUCLEOTIDE SEQUENCE [LARGE SCALE GENOMIC DNA]</scope>
    <source>
        <strain evidence="3">DSM 46732</strain>
    </source>
</reference>
<proteinExistence type="predicted"/>
<keyword evidence="1" id="KW-1133">Transmembrane helix</keyword>
<keyword evidence="1" id="KW-0472">Membrane</keyword>
<protein>
    <recommendedName>
        <fullName evidence="4">FtsX-like permease family protein</fullName>
    </recommendedName>
</protein>